<organism evidence="2 3">
    <name type="scientific">Vanrija albida</name>
    <dbReference type="NCBI Taxonomy" id="181172"/>
    <lineage>
        <taxon>Eukaryota</taxon>
        <taxon>Fungi</taxon>
        <taxon>Dikarya</taxon>
        <taxon>Basidiomycota</taxon>
        <taxon>Agaricomycotina</taxon>
        <taxon>Tremellomycetes</taxon>
        <taxon>Trichosporonales</taxon>
        <taxon>Trichosporonaceae</taxon>
        <taxon>Vanrija</taxon>
    </lineage>
</organism>
<proteinExistence type="predicted"/>
<dbReference type="EMBL" id="JBBXJM010000006">
    <property type="protein sequence ID" value="KAL1405912.1"/>
    <property type="molecule type" value="Genomic_DNA"/>
</dbReference>
<evidence type="ECO:0000313" key="2">
    <source>
        <dbReference type="EMBL" id="KAL1405912.1"/>
    </source>
</evidence>
<dbReference type="GeneID" id="95988635"/>
<protein>
    <submittedName>
        <fullName evidence="2">Uncharacterized protein</fullName>
    </submittedName>
</protein>
<evidence type="ECO:0000256" key="1">
    <source>
        <dbReference type="SAM" id="MobiDB-lite"/>
    </source>
</evidence>
<accession>A0ABR3PTY4</accession>
<dbReference type="RefSeq" id="XP_069205856.1">
    <property type="nucleotide sequence ID" value="XM_069356015.1"/>
</dbReference>
<evidence type="ECO:0000313" key="3">
    <source>
        <dbReference type="Proteomes" id="UP001565368"/>
    </source>
</evidence>
<sequence>MIEAYFSVFILALVLGVALGTRTIRVSLLDPLVAWVAAPAGHFTLRPPPPKPTKAAADPAAPRMAVPGLTIPGDTVLRASAARAAFSAYAKVLVDELERLDVLDAVRRGAPLSATSSPRARSISSRSSSTSSRVRFQPSELEVSRAAAAAAARDRRRAELLGGVDDALGVYRGLLDLCSDEVEAADPDVVVSIRADGSSGEYRIDVRPASAPSTPVV</sequence>
<name>A0ABR3PTY4_9TREE</name>
<reference evidence="2 3" key="1">
    <citation type="submission" date="2023-08" db="EMBL/GenBank/DDBJ databases">
        <title>Annotated Genome Sequence of Vanrija albida AlHP1.</title>
        <authorList>
            <person name="Herzog R."/>
        </authorList>
    </citation>
    <scope>NUCLEOTIDE SEQUENCE [LARGE SCALE GENOMIC DNA]</scope>
    <source>
        <strain evidence="2 3">AlHP1</strain>
    </source>
</reference>
<keyword evidence="3" id="KW-1185">Reference proteome</keyword>
<gene>
    <name evidence="2" type="ORF">Q8F55_007592</name>
</gene>
<feature type="region of interest" description="Disordered" evidence="1">
    <location>
        <begin position="113"/>
        <end position="137"/>
    </location>
</feature>
<dbReference type="Proteomes" id="UP001565368">
    <property type="component" value="Unassembled WGS sequence"/>
</dbReference>
<feature type="compositionally biased region" description="Low complexity" evidence="1">
    <location>
        <begin position="113"/>
        <end position="133"/>
    </location>
</feature>
<comment type="caution">
    <text evidence="2">The sequence shown here is derived from an EMBL/GenBank/DDBJ whole genome shotgun (WGS) entry which is preliminary data.</text>
</comment>